<evidence type="ECO:0000256" key="3">
    <source>
        <dbReference type="ARBA" id="ARBA00023163"/>
    </source>
</evidence>
<dbReference type="GO" id="GO:0003700">
    <property type="term" value="F:DNA-binding transcription factor activity"/>
    <property type="evidence" value="ECO:0007669"/>
    <property type="project" value="InterPro"/>
</dbReference>
<dbReference type="InterPro" id="IPR036390">
    <property type="entry name" value="WH_DNA-bd_sf"/>
</dbReference>
<accession>A0A9D9DAI2</accession>
<evidence type="ECO:0000313" key="6">
    <source>
        <dbReference type="Proteomes" id="UP000823631"/>
    </source>
</evidence>
<organism evidence="5 6">
    <name type="scientific">Candidatus Avisuccinivibrio stercorigallinarum</name>
    <dbReference type="NCBI Taxonomy" id="2840704"/>
    <lineage>
        <taxon>Bacteria</taxon>
        <taxon>Pseudomonadati</taxon>
        <taxon>Pseudomonadota</taxon>
        <taxon>Gammaproteobacteria</taxon>
        <taxon>Aeromonadales</taxon>
        <taxon>Succinivibrionaceae</taxon>
        <taxon>Succinivibrionaceae incertae sedis</taxon>
        <taxon>Candidatus Avisuccinivibrio</taxon>
    </lineage>
</organism>
<name>A0A9D9DAI2_9GAMM</name>
<feature type="domain" description="HTH marR-type" evidence="4">
    <location>
        <begin position="50"/>
        <end position="153"/>
    </location>
</feature>
<dbReference type="SUPFAM" id="SSF46785">
    <property type="entry name" value="Winged helix' DNA-binding domain"/>
    <property type="match status" value="1"/>
</dbReference>
<dbReference type="Proteomes" id="UP000823631">
    <property type="component" value="Unassembled WGS sequence"/>
</dbReference>
<dbReference type="Gene3D" id="1.10.10.10">
    <property type="entry name" value="Winged helix-like DNA-binding domain superfamily/Winged helix DNA-binding domain"/>
    <property type="match status" value="1"/>
</dbReference>
<reference evidence="5" key="2">
    <citation type="journal article" date="2021" name="PeerJ">
        <title>Extensive microbial diversity within the chicken gut microbiome revealed by metagenomics and culture.</title>
        <authorList>
            <person name="Gilroy R."/>
            <person name="Ravi A."/>
            <person name="Getino M."/>
            <person name="Pursley I."/>
            <person name="Horton D.L."/>
            <person name="Alikhan N.F."/>
            <person name="Baker D."/>
            <person name="Gharbi K."/>
            <person name="Hall N."/>
            <person name="Watson M."/>
            <person name="Adriaenssens E.M."/>
            <person name="Foster-Nyarko E."/>
            <person name="Jarju S."/>
            <person name="Secka A."/>
            <person name="Antonio M."/>
            <person name="Oren A."/>
            <person name="Chaudhuri R.R."/>
            <person name="La Ragione R."/>
            <person name="Hildebrand F."/>
            <person name="Pallen M.J."/>
        </authorList>
    </citation>
    <scope>NUCLEOTIDE SEQUENCE</scope>
    <source>
        <strain evidence="5">17213</strain>
    </source>
</reference>
<dbReference type="InterPro" id="IPR000835">
    <property type="entry name" value="HTH_MarR-typ"/>
</dbReference>
<dbReference type="EMBL" id="JADINH010000005">
    <property type="protein sequence ID" value="MBO8414824.1"/>
    <property type="molecule type" value="Genomic_DNA"/>
</dbReference>
<keyword evidence="1" id="KW-0805">Transcription regulation</keyword>
<dbReference type="InterPro" id="IPR036388">
    <property type="entry name" value="WH-like_DNA-bd_sf"/>
</dbReference>
<dbReference type="PANTHER" id="PTHR42756">
    <property type="entry name" value="TRANSCRIPTIONAL REGULATOR, MARR"/>
    <property type="match status" value="1"/>
</dbReference>
<gene>
    <name evidence="5" type="ORF">IAB19_00375</name>
</gene>
<comment type="caution">
    <text evidence="5">The sequence shown here is derived from an EMBL/GenBank/DDBJ whole genome shotgun (WGS) entry which is preliminary data.</text>
</comment>
<keyword evidence="2" id="KW-0238">DNA-binding</keyword>
<proteinExistence type="predicted"/>
<reference evidence="5" key="1">
    <citation type="submission" date="2020-10" db="EMBL/GenBank/DDBJ databases">
        <authorList>
            <person name="Gilroy R."/>
        </authorList>
    </citation>
    <scope>NUCLEOTIDE SEQUENCE</scope>
    <source>
        <strain evidence="5">17213</strain>
    </source>
</reference>
<evidence type="ECO:0000256" key="1">
    <source>
        <dbReference type="ARBA" id="ARBA00023015"/>
    </source>
</evidence>
<dbReference type="AlphaFoldDB" id="A0A9D9DAI2"/>
<protein>
    <recommendedName>
        <fullName evidence="4">HTH marR-type domain-containing protein</fullName>
    </recommendedName>
</protein>
<dbReference type="PANTHER" id="PTHR42756:SF1">
    <property type="entry name" value="TRANSCRIPTIONAL REPRESSOR OF EMRAB OPERON"/>
    <property type="match status" value="1"/>
</dbReference>
<evidence type="ECO:0000259" key="4">
    <source>
        <dbReference type="SMART" id="SM00347"/>
    </source>
</evidence>
<dbReference type="GO" id="GO:0003677">
    <property type="term" value="F:DNA binding"/>
    <property type="evidence" value="ECO:0007669"/>
    <property type="project" value="UniProtKB-KW"/>
</dbReference>
<sequence>MDFTKRILPSLTELNAVSDKFFEGRGADDISLILHLISVGDAVRAAVFSGLQQECELSEGRFILLVELKTKGRPLALTELADRTGVSAASCSIMVKRMLQEKQPMISKEINAECSKSVLIALTPYGEAVIEQALKSVFSCMQSTSALLSDKDKQELLTLLQKLYSKLQ</sequence>
<keyword evidence="3" id="KW-0804">Transcription</keyword>
<dbReference type="SMART" id="SM00347">
    <property type="entry name" value="HTH_MARR"/>
    <property type="match status" value="1"/>
</dbReference>
<evidence type="ECO:0000313" key="5">
    <source>
        <dbReference type="EMBL" id="MBO8414824.1"/>
    </source>
</evidence>
<evidence type="ECO:0000256" key="2">
    <source>
        <dbReference type="ARBA" id="ARBA00023125"/>
    </source>
</evidence>